<accession>A0A381TCN4</accession>
<evidence type="ECO:0000313" key="1">
    <source>
        <dbReference type="EMBL" id="SVA13906.1"/>
    </source>
</evidence>
<dbReference type="AlphaFoldDB" id="A0A381TCN4"/>
<proteinExistence type="predicted"/>
<organism evidence="1">
    <name type="scientific">marine metagenome</name>
    <dbReference type="NCBI Taxonomy" id="408172"/>
    <lineage>
        <taxon>unclassified sequences</taxon>
        <taxon>metagenomes</taxon>
        <taxon>ecological metagenomes</taxon>
    </lineage>
</organism>
<dbReference type="EMBL" id="UINC01004380">
    <property type="protein sequence ID" value="SVA13906.1"/>
    <property type="molecule type" value="Genomic_DNA"/>
</dbReference>
<gene>
    <name evidence="1" type="ORF">METZ01_LOCUS66760</name>
</gene>
<protein>
    <submittedName>
        <fullName evidence="1">Uncharacterized protein</fullName>
    </submittedName>
</protein>
<name>A0A381TCN4_9ZZZZ</name>
<sequence>MSGIETTVLITFATAAGMAAMYRAIAVASVYQLNDLRGKYKRRGFRKRMKKGMKECNYKLFKEAIYDIKNYDMRFEKSYFNVMKKKYNFHDEHVDSRKAFYERFNFDNKYRNTLEDILDYIDEQYDHLIIPTD</sequence>
<reference evidence="1" key="1">
    <citation type="submission" date="2018-05" db="EMBL/GenBank/DDBJ databases">
        <authorList>
            <person name="Lanie J.A."/>
            <person name="Ng W.-L."/>
            <person name="Kazmierczak K.M."/>
            <person name="Andrzejewski T.M."/>
            <person name="Davidsen T.M."/>
            <person name="Wayne K.J."/>
            <person name="Tettelin H."/>
            <person name="Glass J.I."/>
            <person name="Rusch D."/>
            <person name="Podicherti R."/>
            <person name="Tsui H.-C.T."/>
            <person name="Winkler M.E."/>
        </authorList>
    </citation>
    <scope>NUCLEOTIDE SEQUENCE</scope>
</reference>